<dbReference type="AlphaFoldDB" id="A0A6C0GFR0"/>
<dbReference type="SUPFAM" id="SSF48537">
    <property type="entry name" value="Phospholipase C/P1 nuclease"/>
    <property type="match status" value="1"/>
</dbReference>
<dbReference type="Gene3D" id="1.10.575.10">
    <property type="entry name" value="P1 Nuclease"/>
    <property type="match status" value="1"/>
</dbReference>
<keyword evidence="2" id="KW-1185">Reference proteome</keyword>
<protein>
    <submittedName>
        <fullName evidence="1">S1/P1 Nuclease</fullName>
    </submittedName>
</protein>
<dbReference type="GO" id="GO:0016788">
    <property type="term" value="F:hydrolase activity, acting on ester bonds"/>
    <property type="evidence" value="ECO:0007669"/>
    <property type="project" value="InterPro"/>
</dbReference>
<reference evidence="1 2" key="1">
    <citation type="submission" date="2020-01" db="EMBL/GenBank/DDBJ databases">
        <authorList>
            <person name="Kim M.K."/>
        </authorList>
    </citation>
    <scope>NUCLEOTIDE SEQUENCE [LARGE SCALE GENOMIC DNA]</scope>
    <source>
        <strain evidence="1 2">172606-1</strain>
    </source>
</reference>
<dbReference type="InterPro" id="IPR008947">
    <property type="entry name" value="PLipase_C/P1_nuclease_dom_sf"/>
</dbReference>
<gene>
    <name evidence="1" type="ORF">GXP67_08330</name>
</gene>
<dbReference type="RefSeq" id="WP_162442718.1">
    <property type="nucleotide sequence ID" value="NZ_CP048222.1"/>
</dbReference>
<sequence length="368" mass="42824">MTKYIFAFLLCMSIAIQSYGWGFYAHQRINRLAVFGLPPEMIVFYKHYILYLTENAVNPDKRRYAVDGEAPRHYIDMDVYGDSALYKLPHHWKEAVAKYTEDTLQTYGIVPWHINFMKYQLTEAFKQKDVNRILRISADLGHYIGDAHVPLHTTENYNGQLTGQHGIHGLWESRLPELFAANYDFFSGTATYLTDTQETAWQSVAGSHMALDSVLRFEKELTKQFAEDKKYSFEQRGNITVRVYSQAFSKAYHRMLAGQVERRMKASIKMVSDFWYTAWVDAGQPDLVELTKFDFTEQEKQKLEEEKQQWEKRHVPSRPHESGLFQLPSTGITSCEHIHIIGDEGIPSILMSVRRRKNTFSESNALFE</sequence>
<dbReference type="KEGG" id="rhoz:GXP67_08330"/>
<evidence type="ECO:0000313" key="2">
    <source>
        <dbReference type="Proteomes" id="UP000480178"/>
    </source>
</evidence>
<dbReference type="Proteomes" id="UP000480178">
    <property type="component" value="Chromosome"/>
</dbReference>
<dbReference type="CDD" id="cd10981">
    <property type="entry name" value="ZnPC_S1P1"/>
    <property type="match status" value="1"/>
</dbReference>
<organism evidence="1 2">
    <name type="scientific">Rhodocytophaga rosea</name>
    <dbReference type="NCBI Taxonomy" id="2704465"/>
    <lineage>
        <taxon>Bacteria</taxon>
        <taxon>Pseudomonadati</taxon>
        <taxon>Bacteroidota</taxon>
        <taxon>Cytophagia</taxon>
        <taxon>Cytophagales</taxon>
        <taxon>Rhodocytophagaceae</taxon>
        <taxon>Rhodocytophaga</taxon>
    </lineage>
</organism>
<proteinExistence type="predicted"/>
<name>A0A6C0GFR0_9BACT</name>
<accession>A0A6C0GFR0</accession>
<dbReference type="EMBL" id="CP048222">
    <property type="protein sequence ID" value="QHT66664.1"/>
    <property type="molecule type" value="Genomic_DNA"/>
</dbReference>
<evidence type="ECO:0000313" key="1">
    <source>
        <dbReference type="EMBL" id="QHT66664.1"/>
    </source>
</evidence>